<evidence type="ECO:0000313" key="2">
    <source>
        <dbReference type="EMBL" id="GLB34564.1"/>
    </source>
</evidence>
<feature type="signal peptide" evidence="1">
    <location>
        <begin position="1"/>
        <end position="20"/>
    </location>
</feature>
<dbReference type="EMBL" id="BRPK01000002">
    <property type="protein sequence ID" value="GLB34564.1"/>
    <property type="molecule type" value="Genomic_DNA"/>
</dbReference>
<keyword evidence="3" id="KW-1185">Reference proteome</keyword>
<sequence length="167" mass="17398">MFFNVYRLLLCLLAFSIASALPIGERAELSSRSPAPAPLNNHIPDNPTKKACKKVSDCSCPKHPNAKEIHSTSCINGFCQCDNPVVGLMAGSFIKAVAAIGNAPITKAIGQLMQGLADVKEVIGTIVGAMLPPPAKAALKAALNAFPDVGPSHIDQATKAALTKVLK</sequence>
<name>A0A9P3PFH7_LYOSH</name>
<protein>
    <submittedName>
        <fullName evidence="2">Uncharacterized protein</fullName>
    </submittedName>
</protein>
<comment type="caution">
    <text evidence="2">The sequence shown here is derived from an EMBL/GenBank/DDBJ whole genome shotgun (WGS) entry which is preliminary data.</text>
</comment>
<keyword evidence="1" id="KW-0732">Signal</keyword>
<evidence type="ECO:0000256" key="1">
    <source>
        <dbReference type="SAM" id="SignalP"/>
    </source>
</evidence>
<accession>A0A9P3PFH7</accession>
<organism evidence="2 3">
    <name type="scientific">Lyophyllum shimeji</name>
    <name type="common">Hon-shimeji</name>
    <name type="synonym">Tricholoma shimeji</name>
    <dbReference type="NCBI Taxonomy" id="47721"/>
    <lineage>
        <taxon>Eukaryota</taxon>
        <taxon>Fungi</taxon>
        <taxon>Dikarya</taxon>
        <taxon>Basidiomycota</taxon>
        <taxon>Agaricomycotina</taxon>
        <taxon>Agaricomycetes</taxon>
        <taxon>Agaricomycetidae</taxon>
        <taxon>Agaricales</taxon>
        <taxon>Tricholomatineae</taxon>
        <taxon>Lyophyllaceae</taxon>
        <taxon>Lyophyllum</taxon>
    </lineage>
</organism>
<dbReference type="Proteomes" id="UP001063166">
    <property type="component" value="Unassembled WGS sequence"/>
</dbReference>
<evidence type="ECO:0000313" key="3">
    <source>
        <dbReference type="Proteomes" id="UP001063166"/>
    </source>
</evidence>
<reference evidence="2" key="1">
    <citation type="submission" date="2022-07" db="EMBL/GenBank/DDBJ databases">
        <title>The genome of Lyophyllum shimeji provides insight into the initial evolution of ectomycorrhizal fungal genome.</title>
        <authorList>
            <person name="Kobayashi Y."/>
            <person name="Shibata T."/>
            <person name="Hirakawa H."/>
            <person name="Shigenobu S."/>
            <person name="Nishiyama T."/>
            <person name="Yamada A."/>
            <person name="Hasebe M."/>
            <person name="Kawaguchi M."/>
        </authorList>
    </citation>
    <scope>NUCLEOTIDE SEQUENCE</scope>
    <source>
        <strain evidence="2">AT787</strain>
    </source>
</reference>
<dbReference type="OrthoDB" id="3036547at2759"/>
<feature type="chain" id="PRO_5040475305" evidence="1">
    <location>
        <begin position="21"/>
        <end position="167"/>
    </location>
</feature>
<dbReference type="AlphaFoldDB" id="A0A9P3PFH7"/>
<gene>
    <name evidence="2" type="ORF">LshimejAT787_0201290</name>
</gene>
<proteinExistence type="predicted"/>